<reference evidence="8 9" key="1">
    <citation type="submission" date="2018-01" db="EMBL/GenBank/DDBJ databases">
        <title>Draft genome sequence of Paucibacter aquatile CR182 isolated from freshwater of the Nakdong River.</title>
        <authorList>
            <person name="Choi A."/>
            <person name="Chung E.J."/>
        </authorList>
    </citation>
    <scope>NUCLEOTIDE SEQUENCE [LARGE SCALE GENOMIC DNA]</scope>
    <source>
        <strain evidence="8 9">CR182</strain>
    </source>
</reference>
<keyword evidence="4 6" id="KW-1133">Transmembrane helix</keyword>
<comment type="subcellular location">
    <subcellularLocation>
        <location evidence="1">Cell membrane</location>
        <topology evidence="1">Multi-pass membrane protein</topology>
    </subcellularLocation>
</comment>
<gene>
    <name evidence="8" type="ORF">C1O66_19695</name>
</gene>
<dbReference type="Pfam" id="PF06271">
    <property type="entry name" value="RDD"/>
    <property type="match status" value="1"/>
</dbReference>
<dbReference type="EMBL" id="POSP01000004">
    <property type="protein sequence ID" value="PND35978.1"/>
    <property type="molecule type" value="Genomic_DNA"/>
</dbReference>
<dbReference type="InterPro" id="IPR051791">
    <property type="entry name" value="Pra-immunoreactive"/>
</dbReference>
<evidence type="ECO:0000313" key="8">
    <source>
        <dbReference type="EMBL" id="PND35978.1"/>
    </source>
</evidence>
<dbReference type="Proteomes" id="UP000235916">
    <property type="component" value="Unassembled WGS sequence"/>
</dbReference>
<evidence type="ECO:0000256" key="2">
    <source>
        <dbReference type="ARBA" id="ARBA00022475"/>
    </source>
</evidence>
<dbReference type="AlphaFoldDB" id="A0A2N8KR90"/>
<dbReference type="OrthoDB" id="5298807at2"/>
<comment type="caution">
    <text evidence="8">The sequence shown here is derived from an EMBL/GenBank/DDBJ whole genome shotgun (WGS) entry which is preliminary data.</text>
</comment>
<feature type="transmembrane region" description="Helical" evidence="6">
    <location>
        <begin position="129"/>
        <end position="148"/>
    </location>
</feature>
<dbReference type="PANTHER" id="PTHR36115:SF10">
    <property type="entry name" value="RDD DOMAIN-CONTAINING PROTEIN"/>
    <property type="match status" value="1"/>
</dbReference>
<sequence>MSDSDSLTPAPARAPGLARRLAAFLYEGILLFAVAMVTGLVYSPLAQQRHALEHRNGLMLALACSFGAYFVYFWSRSGQTLPMKTWHIRVLRLDGQPLSVGQALLRYVLSFAWWLLPVMAALQMRQHGLGFGAISVVGLLGLLGYAALSRVLPGGQFLHDVIGRTQLVSQVPTPKSK</sequence>
<keyword evidence="3 6" id="KW-0812">Transmembrane</keyword>
<dbReference type="GO" id="GO:0005886">
    <property type="term" value="C:plasma membrane"/>
    <property type="evidence" value="ECO:0007669"/>
    <property type="project" value="UniProtKB-SubCell"/>
</dbReference>
<feature type="domain" description="RDD" evidence="7">
    <location>
        <begin position="15"/>
        <end position="163"/>
    </location>
</feature>
<evidence type="ECO:0000256" key="6">
    <source>
        <dbReference type="SAM" id="Phobius"/>
    </source>
</evidence>
<feature type="transmembrane region" description="Helical" evidence="6">
    <location>
        <begin position="104"/>
        <end position="122"/>
    </location>
</feature>
<evidence type="ECO:0000313" key="9">
    <source>
        <dbReference type="Proteomes" id="UP000235916"/>
    </source>
</evidence>
<evidence type="ECO:0000256" key="3">
    <source>
        <dbReference type="ARBA" id="ARBA00022692"/>
    </source>
</evidence>
<dbReference type="InterPro" id="IPR010432">
    <property type="entry name" value="RDD"/>
</dbReference>
<name>A0A2N8KR90_9BURK</name>
<keyword evidence="9" id="KW-1185">Reference proteome</keyword>
<evidence type="ECO:0000256" key="5">
    <source>
        <dbReference type="ARBA" id="ARBA00023136"/>
    </source>
</evidence>
<keyword evidence="2" id="KW-1003">Cell membrane</keyword>
<feature type="transmembrane region" description="Helical" evidence="6">
    <location>
        <begin position="23"/>
        <end position="45"/>
    </location>
</feature>
<dbReference type="PANTHER" id="PTHR36115">
    <property type="entry name" value="PROLINE-RICH ANTIGEN HOMOLOG-RELATED"/>
    <property type="match status" value="1"/>
</dbReference>
<organism evidence="8 9">
    <name type="scientific">Kinneretia aquatilis</name>
    <dbReference type="NCBI Taxonomy" id="2070761"/>
    <lineage>
        <taxon>Bacteria</taxon>
        <taxon>Pseudomonadati</taxon>
        <taxon>Pseudomonadota</taxon>
        <taxon>Betaproteobacteria</taxon>
        <taxon>Burkholderiales</taxon>
        <taxon>Sphaerotilaceae</taxon>
        <taxon>Roseateles</taxon>
    </lineage>
</organism>
<evidence type="ECO:0000256" key="4">
    <source>
        <dbReference type="ARBA" id="ARBA00022989"/>
    </source>
</evidence>
<dbReference type="RefSeq" id="WP_102769757.1">
    <property type="nucleotide sequence ID" value="NZ_POSP01000004.1"/>
</dbReference>
<keyword evidence="5 6" id="KW-0472">Membrane</keyword>
<feature type="transmembrane region" description="Helical" evidence="6">
    <location>
        <begin position="57"/>
        <end position="75"/>
    </location>
</feature>
<protein>
    <recommendedName>
        <fullName evidence="7">RDD domain-containing protein</fullName>
    </recommendedName>
</protein>
<evidence type="ECO:0000256" key="1">
    <source>
        <dbReference type="ARBA" id="ARBA00004651"/>
    </source>
</evidence>
<accession>A0A2N8KR90</accession>
<proteinExistence type="predicted"/>
<evidence type="ECO:0000259" key="7">
    <source>
        <dbReference type="Pfam" id="PF06271"/>
    </source>
</evidence>